<proteinExistence type="predicted"/>
<organism evidence="3 4">
    <name type="scientific">Litorivicinus lipolyticus</name>
    <dbReference type="NCBI Taxonomy" id="418701"/>
    <lineage>
        <taxon>Bacteria</taxon>
        <taxon>Pseudomonadati</taxon>
        <taxon>Pseudomonadota</taxon>
        <taxon>Gammaproteobacteria</taxon>
        <taxon>Oceanospirillales</taxon>
        <taxon>Litorivicinaceae</taxon>
        <taxon>Litorivicinus</taxon>
    </lineage>
</organism>
<dbReference type="KEGG" id="llp:GH975_09345"/>
<feature type="transmembrane region" description="Helical" evidence="2">
    <location>
        <begin position="18"/>
        <end position="41"/>
    </location>
</feature>
<name>A0A5Q2QEH5_9GAMM</name>
<keyword evidence="2" id="KW-1133">Transmembrane helix</keyword>
<keyword evidence="2" id="KW-0472">Membrane</keyword>
<keyword evidence="4" id="KW-1185">Reference proteome</keyword>
<keyword evidence="1" id="KW-0175">Coiled coil</keyword>
<accession>A0A5Q2QEH5</accession>
<dbReference type="SUPFAM" id="SSF111369">
    <property type="entry name" value="HlyD-like secretion proteins"/>
    <property type="match status" value="2"/>
</dbReference>
<evidence type="ECO:0000256" key="2">
    <source>
        <dbReference type="SAM" id="Phobius"/>
    </source>
</evidence>
<dbReference type="AlphaFoldDB" id="A0A5Q2QEH5"/>
<dbReference type="OrthoDB" id="9800613at2"/>
<evidence type="ECO:0000256" key="1">
    <source>
        <dbReference type="SAM" id="Coils"/>
    </source>
</evidence>
<reference evidence="3 4" key="1">
    <citation type="submission" date="2019-11" db="EMBL/GenBank/DDBJ databases">
        <authorList>
            <person name="Khan S.A."/>
            <person name="Jeon C.O."/>
            <person name="Chun B.H."/>
        </authorList>
    </citation>
    <scope>NUCLEOTIDE SEQUENCE [LARGE SCALE GENOMIC DNA]</scope>
    <source>
        <strain evidence="3 4">IMCC 1097</strain>
    </source>
</reference>
<gene>
    <name evidence="3" type="ORF">GH975_09345</name>
</gene>
<evidence type="ECO:0000313" key="4">
    <source>
        <dbReference type="Proteomes" id="UP000388235"/>
    </source>
</evidence>
<dbReference type="GO" id="GO:1990281">
    <property type="term" value="C:efflux pump complex"/>
    <property type="evidence" value="ECO:0007669"/>
    <property type="project" value="TreeGrafter"/>
</dbReference>
<dbReference type="PANTHER" id="PTHR30469">
    <property type="entry name" value="MULTIDRUG RESISTANCE PROTEIN MDTA"/>
    <property type="match status" value="1"/>
</dbReference>
<dbReference type="Gene3D" id="2.40.50.100">
    <property type="match status" value="1"/>
</dbReference>
<evidence type="ECO:0000313" key="3">
    <source>
        <dbReference type="EMBL" id="QGG80761.1"/>
    </source>
</evidence>
<dbReference type="EMBL" id="CP045871">
    <property type="protein sequence ID" value="QGG80761.1"/>
    <property type="molecule type" value="Genomic_DNA"/>
</dbReference>
<protein>
    <submittedName>
        <fullName evidence="3">HlyD family efflux transporter periplasmic adaptor subunit</fullName>
    </submittedName>
</protein>
<feature type="coiled-coil region" evidence="1">
    <location>
        <begin position="131"/>
        <end position="165"/>
    </location>
</feature>
<keyword evidence="2" id="KW-0812">Transmembrane</keyword>
<dbReference type="GO" id="GO:0015562">
    <property type="term" value="F:efflux transmembrane transporter activity"/>
    <property type="evidence" value="ECO:0007669"/>
    <property type="project" value="TreeGrafter"/>
</dbReference>
<dbReference type="Gene3D" id="1.10.287.470">
    <property type="entry name" value="Helix hairpin bin"/>
    <property type="match status" value="1"/>
</dbReference>
<sequence length="486" mass="52646">MIARCYSSVIIERSLMSFLARAGTGFAMIAVSVTALGFGAWRMNNASGDSAGGPPQRGGNTPTVELIQLEPTRVSPTLTAQGRVQASQQFRINFPIAGRLEDVSTQLTTGLRVRKGDELARLNATPFEDALRRAELDLAAADNQLKESRQRQRLADQELAAAQEQTGLRQGQLARIEQLIERGLASTAEREAAALALSGARQTELTRAGARINASASTDRAELDVKRAQLVLAQATRDLADTVVRAPFNGVLEGVTAKVGDRINAGQTLGTLTDLSQLEVSFSTQNPRVVRLMQTDAQAPLPLETTVNLTIGSINYQQTGVLNRVAATGDLASGGRQLFARLNPDPASLLRPGDWVSVSVREPVRDDIAWIPLSALSDDDQVFNVQDGRLRAQPTVVLQRDERRALIELPPNRAIAATLAPRFSDGLPVQVATSEPQADPSIDELIAFVESNTRMPKDRKADILNQLRDDPPPALVTRLTERLRQQ</sequence>
<dbReference type="Gene3D" id="2.40.30.170">
    <property type="match status" value="1"/>
</dbReference>
<dbReference type="Proteomes" id="UP000388235">
    <property type="component" value="Chromosome"/>
</dbReference>